<evidence type="ECO:0000256" key="2">
    <source>
        <dbReference type="ARBA" id="ARBA00022630"/>
    </source>
</evidence>
<gene>
    <name evidence="6" type="ORF">PMA3_24480</name>
</gene>
<dbReference type="SUPFAM" id="SSF47203">
    <property type="entry name" value="Acyl-CoA dehydrogenase C-terminal domain-like"/>
    <property type="match status" value="1"/>
</dbReference>
<evidence type="ECO:0000259" key="5">
    <source>
        <dbReference type="Pfam" id="PF00441"/>
    </source>
</evidence>
<dbReference type="Pfam" id="PF00441">
    <property type="entry name" value="Acyl-CoA_dh_1"/>
    <property type="match status" value="1"/>
</dbReference>
<dbReference type="EMBL" id="CP014870">
    <property type="protein sequence ID" value="ANJ58151.1"/>
    <property type="molecule type" value="Genomic_DNA"/>
</dbReference>
<dbReference type="InterPro" id="IPR046373">
    <property type="entry name" value="Acyl-CoA_Oxase/DH_mid-dom_sf"/>
</dbReference>
<keyword evidence="4" id="KW-0560">Oxidoreductase</keyword>
<comment type="similarity">
    <text evidence="1">Belongs to the acyl-CoA dehydrogenase family.</text>
</comment>
<dbReference type="Gene3D" id="1.20.140.10">
    <property type="entry name" value="Butyryl-CoA Dehydrogenase, subunit A, domain 3"/>
    <property type="match status" value="1"/>
</dbReference>
<dbReference type="AlphaFoldDB" id="A0A191YZK4"/>
<organism evidence="6 7">
    <name type="scientific">Pseudomonas silesiensis</name>
    <dbReference type="NCBI Taxonomy" id="1853130"/>
    <lineage>
        <taxon>Bacteria</taxon>
        <taxon>Pseudomonadati</taxon>
        <taxon>Pseudomonadota</taxon>
        <taxon>Gammaproteobacteria</taxon>
        <taxon>Pseudomonadales</taxon>
        <taxon>Pseudomonadaceae</taxon>
        <taxon>Pseudomonas</taxon>
    </lineage>
</organism>
<dbReference type="SUPFAM" id="SSF56645">
    <property type="entry name" value="Acyl-CoA dehydrogenase NM domain-like"/>
    <property type="match status" value="1"/>
</dbReference>
<protein>
    <recommendedName>
        <fullName evidence="5">Acyl-CoA dehydrogenase/oxidase C-terminal domain-containing protein</fullName>
    </recommendedName>
</protein>
<dbReference type="PANTHER" id="PTHR43884">
    <property type="entry name" value="ACYL-COA DEHYDROGENASE"/>
    <property type="match status" value="1"/>
</dbReference>
<dbReference type="InterPro" id="IPR036250">
    <property type="entry name" value="AcylCo_DH-like_C"/>
</dbReference>
<evidence type="ECO:0000313" key="6">
    <source>
        <dbReference type="EMBL" id="ANJ58151.1"/>
    </source>
</evidence>
<keyword evidence="2" id="KW-0285">Flavoprotein</keyword>
<dbReference type="Proteomes" id="UP000078354">
    <property type="component" value="Chromosome"/>
</dbReference>
<keyword evidence="3" id="KW-0274">FAD</keyword>
<accession>A0A191YZK4</accession>
<dbReference type="RefSeq" id="WP_064679606.1">
    <property type="nucleotide sequence ID" value="NZ_CP014870.1"/>
</dbReference>
<keyword evidence="7" id="KW-1185">Reference proteome</keyword>
<dbReference type="Gene3D" id="2.40.110.10">
    <property type="entry name" value="Butyryl-CoA Dehydrogenase, subunit A, domain 2"/>
    <property type="match status" value="1"/>
</dbReference>
<dbReference type="GO" id="GO:0003995">
    <property type="term" value="F:acyl-CoA dehydrogenase activity"/>
    <property type="evidence" value="ECO:0007669"/>
    <property type="project" value="TreeGrafter"/>
</dbReference>
<dbReference type="InterPro" id="IPR009100">
    <property type="entry name" value="AcylCoA_DH/oxidase_NM_dom_sf"/>
</dbReference>
<name>A0A191YZK4_9PSED</name>
<evidence type="ECO:0000256" key="4">
    <source>
        <dbReference type="ARBA" id="ARBA00023002"/>
    </source>
</evidence>
<dbReference type="PANTHER" id="PTHR43884:SF25">
    <property type="entry name" value="ACYL-COA DEHYDROGENASE YDBM-RELATED"/>
    <property type="match status" value="1"/>
</dbReference>
<dbReference type="InterPro" id="IPR009075">
    <property type="entry name" value="AcylCo_DH/oxidase_C"/>
</dbReference>
<evidence type="ECO:0000256" key="3">
    <source>
        <dbReference type="ARBA" id="ARBA00022827"/>
    </source>
</evidence>
<sequence>MSHIRPQILHLLDQLQQLNIAHLPIEERIGKLVELKIHSLPVTFHNMTAEEYLAVIANLAQLDASSALSLSMHLYTLWGIATRQGETFSSVLDDVSTHGHLMGSLNEPGLYFLTPGQLNIETYPIRARKVEGGYRVTGLKKFVSLEPFVSYLPVYCMVENYSGNDLGVIALMLSKNGEGVSVLEDWNSVAMQDTHSNSVKFDNAFCPDAFVICNENTPISTLAVQGYLFRFNVCCVYLGISRQVLDLAINTASTKRPPNGNNVLAKYPGVQFSIAEMLISMEVMESQMRSFCSVLDDFLASKEDVDLNVNRISLIAKEVIARESELLVSSAMKITGINSLSNENPLSSIFKDIKAAQFHPPQRDVTYEILAKEKLGVISYKQRWM</sequence>
<evidence type="ECO:0000256" key="1">
    <source>
        <dbReference type="ARBA" id="ARBA00009347"/>
    </source>
</evidence>
<proteinExistence type="inferred from homology"/>
<dbReference type="STRING" id="1853130.PMA3_24480"/>
<evidence type="ECO:0000313" key="7">
    <source>
        <dbReference type="Proteomes" id="UP000078354"/>
    </source>
</evidence>
<dbReference type="OrthoDB" id="7316074at2"/>
<reference evidence="6 7" key="1">
    <citation type="journal article" date="2018" name="Syst. Appl. Microbiol.">
        <title>Pseudomonas silesiensis sp. nov. strain A3T isolated from a biological pesticide sewage treatment plant and analysis of the complete genome sequence.</title>
        <authorList>
            <person name="Kaminski M.A."/>
            <person name="Furmanczyk E.M."/>
            <person name="Sobczak A."/>
            <person name="Dziembowski A."/>
            <person name="Lipinski L."/>
        </authorList>
    </citation>
    <scope>NUCLEOTIDE SEQUENCE [LARGE SCALE GENOMIC DNA]</scope>
    <source>
        <strain evidence="6 7">A3</strain>
    </source>
</reference>
<feature type="domain" description="Acyl-CoA dehydrogenase/oxidase C-terminal" evidence="5">
    <location>
        <begin position="230"/>
        <end position="371"/>
    </location>
</feature>
<dbReference type="KEGG" id="psil:PMA3_24480"/>